<proteinExistence type="predicted"/>
<comment type="subcellular location">
    <subcellularLocation>
        <location evidence="1">Cytoplasm</location>
    </subcellularLocation>
</comment>
<evidence type="ECO:0000256" key="4">
    <source>
        <dbReference type="ARBA" id="ARBA00022679"/>
    </source>
</evidence>
<dbReference type="EMBL" id="BLLK01000022">
    <property type="protein sequence ID" value="GFH46619.1"/>
    <property type="molecule type" value="Genomic_DNA"/>
</dbReference>
<evidence type="ECO:0000313" key="8">
    <source>
        <dbReference type="Proteomes" id="UP001054902"/>
    </source>
</evidence>
<feature type="chain" id="PRO_5042171141" description="Trimethylguanosine synthase" evidence="6">
    <location>
        <begin position="20"/>
        <end position="242"/>
    </location>
</feature>
<accession>A0AAD3CKU9</accession>
<reference evidence="7 8" key="1">
    <citation type="journal article" date="2021" name="Sci. Rep.">
        <title>The genome of the diatom Chaetoceros tenuissimus carries an ancient integrated fragment of an extant virus.</title>
        <authorList>
            <person name="Hongo Y."/>
            <person name="Kimura K."/>
            <person name="Takaki Y."/>
            <person name="Yoshida Y."/>
            <person name="Baba S."/>
            <person name="Kobayashi G."/>
            <person name="Nagasaki K."/>
            <person name="Hano T."/>
            <person name="Tomaru Y."/>
        </authorList>
    </citation>
    <scope>NUCLEOTIDE SEQUENCE [LARGE SCALE GENOMIC DNA]</scope>
    <source>
        <strain evidence="7 8">NIES-3715</strain>
    </source>
</reference>
<keyword evidence="8" id="KW-1185">Reference proteome</keyword>
<organism evidence="7 8">
    <name type="scientific">Chaetoceros tenuissimus</name>
    <dbReference type="NCBI Taxonomy" id="426638"/>
    <lineage>
        <taxon>Eukaryota</taxon>
        <taxon>Sar</taxon>
        <taxon>Stramenopiles</taxon>
        <taxon>Ochrophyta</taxon>
        <taxon>Bacillariophyta</taxon>
        <taxon>Coscinodiscophyceae</taxon>
        <taxon>Chaetocerotophycidae</taxon>
        <taxon>Chaetocerotales</taxon>
        <taxon>Chaetocerotaceae</taxon>
        <taxon>Chaetoceros</taxon>
    </lineage>
</organism>
<name>A0AAD3CKU9_9STRA</name>
<keyword evidence="6" id="KW-0732">Signal</keyword>
<dbReference type="AlphaFoldDB" id="A0AAD3CKU9"/>
<evidence type="ECO:0000256" key="1">
    <source>
        <dbReference type="ARBA" id="ARBA00004496"/>
    </source>
</evidence>
<dbReference type="GO" id="GO:0008168">
    <property type="term" value="F:methyltransferase activity"/>
    <property type="evidence" value="ECO:0007669"/>
    <property type="project" value="UniProtKB-KW"/>
</dbReference>
<dbReference type="GO" id="GO:0032259">
    <property type="term" value="P:methylation"/>
    <property type="evidence" value="ECO:0007669"/>
    <property type="project" value="UniProtKB-KW"/>
</dbReference>
<dbReference type="GO" id="GO:0005737">
    <property type="term" value="C:cytoplasm"/>
    <property type="evidence" value="ECO:0007669"/>
    <property type="project" value="UniProtKB-SubCell"/>
</dbReference>
<evidence type="ECO:0000256" key="2">
    <source>
        <dbReference type="ARBA" id="ARBA00022490"/>
    </source>
</evidence>
<keyword evidence="3" id="KW-0489">Methyltransferase</keyword>
<evidence type="ECO:0008006" key="9">
    <source>
        <dbReference type="Google" id="ProtNLM"/>
    </source>
</evidence>
<feature type="region of interest" description="Disordered" evidence="5">
    <location>
        <begin position="46"/>
        <end position="65"/>
    </location>
</feature>
<sequence>MKYLLGLGFVSFAMTSASAFCMDSCHILLPTSTTIYMSTQLCAKQKRRPKKKKQKQNISAERDEELSTAANREMASLAGVSENHNFEQFFYSDKSTKRIYQLVRNFERPLLMCNPSLAVMADTDGIDYLLLDRDKRFDFLRNYREFSLLEPFLVNYDYDAIFIDPPFANVTPKQLVNCIQLMSRKEKWSAPVFIAYNAQRENELVEAFGDLDCPDLTKLWRLEYSSVSQDDMNICLFGPNSL</sequence>
<dbReference type="Pfam" id="PF10237">
    <property type="entry name" value="N6-adenineMlase"/>
    <property type="match status" value="1"/>
</dbReference>
<evidence type="ECO:0000256" key="3">
    <source>
        <dbReference type="ARBA" id="ARBA00022603"/>
    </source>
</evidence>
<dbReference type="PROSITE" id="PS00092">
    <property type="entry name" value="N6_MTASE"/>
    <property type="match status" value="1"/>
</dbReference>
<keyword evidence="4" id="KW-0808">Transferase</keyword>
<dbReference type="GO" id="GO:0003676">
    <property type="term" value="F:nucleic acid binding"/>
    <property type="evidence" value="ECO:0007669"/>
    <property type="project" value="InterPro"/>
</dbReference>
<dbReference type="Proteomes" id="UP001054902">
    <property type="component" value="Unassembled WGS sequence"/>
</dbReference>
<feature type="signal peptide" evidence="6">
    <location>
        <begin position="1"/>
        <end position="19"/>
    </location>
</feature>
<comment type="caution">
    <text evidence="7">The sequence shown here is derived from an EMBL/GenBank/DDBJ whole genome shotgun (WGS) entry which is preliminary data.</text>
</comment>
<evidence type="ECO:0000256" key="6">
    <source>
        <dbReference type="SAM" id="SignalP"/>
    </source>
</evidence>
<feature type="compositionally biased region" description="Basic residues" evidence="5">
    <location>
        <begin position="46"/>
        <end position="55"/>
    </location>
</feature>
<keyword evidence="2" id="KW-0963">Cytoplasm</keyword>
<protein>
    <recommendedName>
        <fullName evidence="9">Trimethylguanosine synthase</fullName>
    </recommendedName>
</protein>
<evidence type="ECO:0000256" key="5">
    <source>
        <dbReference type="SAM" id="MobiDB-lite"/>
    </source>
</evidence>
<dbReference type="InterPro" id="IPR041370">
    <property type="entry name" value="Mlase_EEF1AKMT1/ZCCHC4"/>
</dbReference>
<gene>
    <name evidence="7" type="ORF">CTEN210_03093</name>
</gene>
<dbReference type="InterPro" id="IPR002052">
    <property type="entry name" value="DNA_methylase_N6_adenine_CS"/>
</dbReference>
<evidence type="ECO:0000313" key="7">
    <source>
        <dbReference type="EMBL" id="GFH46619.1"/>
    </source>
</evidence>